<evidence type="ECO:0000313" key="2">
    <source>
        <dbReference type="Proteomes" id="UP000007266"/>
    </source>
</evidence>
<dbReference type="Proteomes" id="UP000007266">
    <property type="component" value="Linkage group 6"/>
</dbReference>
<gene>
    <name evidence="1" type="primary">AUGUSTUS-3.0.2_33474</name>
    <name evidence="1" type="ORF">TcasGA2_TC033474</name>
</gene>
<dbReference type="AlphaFoldDB" id="A0A139WGL2"/>
<keyword evidence="2" id="KW-1185">Reference proteome</keyword>
<dbReference type="EMBL" id="KQ971348">
    <property type="protein sequence ID" value="KYB26947.1"/>
    <property type="molecule type" value="Genomic_DNA"/>
</dbReference>
<accession>A0A139WGL2</accession>
<proteinExistence type="predicted"/>
<reference evidence="1 2" key="2">
    <citation type="journal article" date="2010" name="Nucleic Acids Res.">
        <title>BeetleBase in 2010: revisions to provide comprehensive genomic information for Tribolium castaneum.</title>
        <authorList>
            <person name="Kim H.S."/>
            <person name="Murphy T."/>
            <person name="Xia J."/>
            <person name="Caragea D."/>
            <person name="Park Y."/>
            <person name="Beeman R.W."/>
            <person name="Lorenzen M.D."/>
            <person name="Butcher S."/>
            <person name="Manak J.R."/>
            <person name="Brown S.J."/>
        </authorList>
    </citation>
    <scope>GENOME REANNOTATION</scope>
    <source>
        <strain evidence="1 2">Georgia GA2</strain>
    </source>
</reference>
<name>A0A139WGL2_TRICA</name>
<protein>
    <submittedName>
        <fullName evidence="1">Uncharacterized protein</fullName>
    </submittedName>
</protein>
<organism evidence="1 2">
    <name type="scientific">Tribolium castaneum</name>
    <name type="common">Red flour beetle</name>
    <dbReference type="NCBI Taxonomy" id="7070"/>
    <lineage>
        <taxon>Eukaryota</taxon>
        <taxon>Metazoa</taxon>
        <taxon>Ecdysozoa</taxon>
        <taxon>Arthropoda</taxon>
        <taxon>Hexapoda</taxon>
        <taxon>Insecta</taxon>
        <taxon>Pterygota</taxon>
        <taxon>Neoptera</taxon>
        <taxon>Endopterygota</taxon>
        <taxon>Coleoptera</taxon>
        <taxon>Polyphaga</taxon>
        <taxon>Cucujiformia</taxon>
        <taxon>Tenebrionidae</taxon>
        <taxon>Tenebrionidae incertae sedis</taxon>
        <taxon>Tribolium</taxon>
    </lineage>
</organism>
<evidence type="ECO:0000313" key="1">
    <source>
        <dbReference type="EMBL" id="KYB26947.1"/>
    </source>
</evidence>
<sequence>MKLHLIKNIYDKSIIACGDPSIIEVLVHTFHCKESLKLIKIQIPNLEEKSETISHLISRKHNIQ</sequence>
<reference evidence="1 2" key="1">
    <citation type="journal article" date="2008" name="Nature">
        <title>The genome of the model beetle and pest Tribolium castaneum.</title>
        <authorList>
            <consortium name="Tribolium Genome Sequencing Consortium"/>
            <person name="Richards S."/>
            <person name="Gibbs R.A."/>
            <person name="Weinstock G.M."/>
            <person name="Brown S.J."/>
            <person name="Denell R."/>
            <person name="Beeman R.W."/>
            <person name="Gibbs R."/>
            <person name="Beeman R.W."/>
            <person name="Brown S.J."/>
            <person name="Bucher G."/>
            <person name="Friedrich M."/>
            <person name="Grimmelikhuijzen C.J."/>
            <person name="Klingler M."/>
            <person name="Lorenzen M."/>
            <person name="Richards S."/>
            <person name="Roth S."/>
            <person name="Schroder R."/>
            <person name="Tautz D."/>
            <person name="Zdobnov E.M."/>
            <person name="Muzny D."/>
            <person name="Gibbs R.A."/>
            <person name="Weinstock G.M."/>
            <person name="Attaway T."/>
            <person name="Bell S."/>
            <person name="Buhay C.J."/>
            <person name="Chandrabose M.N."/>
            <person name="Chavez D."/>
            <person name="Clerk-Blankenburg K.P."/>
            <person name="Cree A."/>
            <person name="Dao M."/>
            <person name="Davis C."/>
            <person name="Chacko J."/>
            <person name="Dinh H."/>
            <person name="Dugan-Rocha S."/>
            <person name="Fowler G."/>
            <person name="Garner T.T."/>
            <person name="Garnes J."/>
            <person name="Gnirke A."/>
            <person name="Hawes A."/>
            <person name="Hernandez J."/>
            <person name="Hines S."/>
            <person name="Holder M."/>
            <person name="Hume J."/>
            <person name="Jhangiani S.N."/>
            <person name="Joshi V."/>
            <person name="Khan Z.M."/>
            <person name="Jackson L."/>
            <person name="Kovar C."/>
            <person name="Kowis A."/>
            <person name="Lee S."/>
            <person name="Lewis L.R."/>
            <person name="Margolis J."/>
            <person name="Morgan M."/>
            <person name="Nazareth L.V."/>
            <person name="Nguyen N."/>
            <person name="Okwuonu G."/>
            <person name="Parker D."/>
            <person name="Richards S."/>
            <person name="Ruiz S.J."/>
            <person name="Santibanez J."/>
            <person name="Savard J."/>
            <person name="Scherer S.E."/>
            <person name="Schneider B."/>
            <person name="Sodergren E."/>
            <person name="Tautz D."/>
            <person name="Vattahil S."/>
            <person name="Villasana D."/>
            <person name="White C.S."/>
            <person name="Wright R."/>
            <person name="Park Y."/>
            <person name="Beeman R.W."/>
            <person name="Lord J."/>
            <person name="Oppert B."/>
            <person name="Lorenzen M."/>
            <person name="Brown S."/>
            <person name="Wang L."/>
            <person name="Savard J."/>
            <person name="Tautz D."/>
            <person name="Richards S."/>
            <person name="Weinstock G."/>
            <person name="Gibbs R.A."/>
            <person name="Liu Y."/>
            <person name="Worley K."/>
            <person name="Weinstock G."/>
            <person name="Elsik C.G."/>
            <person name="Reese J.T."/>
            <person name="Elhaik E."/>
            <person name="Landan G."/>
            <person name="Graur D."/>
            <person name="Arensburger P."/>
            <person name="Atkinson P."/>
            <person name="Beeman R.W."/>
            <person name="Beidler J."/>
            <person name="Brown S.J."/>
            <person name="Demuth J.P."/>
            <person name="Drury D.W."/>
            <person name="Du Y.Z."/>
            <person name="Fujiwara H."/>
            <person name="Lorenzen M."/>
            <person name="Maselli V."/>
            <person name="Osanai M."/>
            <person name="Park Y."/>
            <person name="Robertson H.M."/>
            <person name="Tu Z."/>
            <person name="Wang J.J."/>
            <person name="Wang S."/>
            <person name="Richards S."/>
            <person name="Song H."/>
            <person name="Zhang L."/>
            <person name="Sodergren E."/>
            <person name="Werner D."/>
            <person name="Stanke M."/>
            <person name="Morgenstern B."/>
            <person name="Solovyev V."/>
            <person name="Kosarev P."/>
            <person name="Brown G."/>
            <person name="Chen H.C."/>
            <person name="Ermolaeva O."/>
            <person name="Hlavina W."/>
            <person name="Kapustin Y."/>
            <person name="Kiryutin B."/>
            <person name="Kitts P."/>
            <person name="Maglott D."/>
            <person name="Pruitt K."/>
            <person name="Sapojnikov V."/>
            <person name="Souvorov A."/>
            <person name="Mackey A.J."/>
            <person name="Waterhouse R.M."/>
            <person name="Wyder S."/>
            <person name="Zdobnov E.M."/>
            <person name="Zdobnov E.M."/>
            <person name="Wyder S."/>
            <person name="Kriventseva E.V."/>
            <person name="Kadowaki T."/>
            <person name="Bork P."/>
            <person name="Aranda M."/>
            <person name="Bao R."/>
            <person name="Beermann A."/>
            <person name="Berns N."/>
            <person name="Bolognesi R."/>
            <person name="Bonneton F."/>
            <person name="Bopp D."/>
            <person name="Brown S.J."/>
            <person name="Bucher G."/>
            <person name="Butts T."/>
            <person name="Chaumot A."/>
            <person name="Denell R.E."/>
            <person name="Ferrier D.E."/>
            <person name="Friedrich M."/>
            <person name="Gordon C.M."/>
            <person name="Jindra M."/>
            <person name="Klingler M."/>
            <person name="Lan Q."/>
            <person name="Lattorff H.M."/>
            <person name="Laudet V."/>
            <person name="von Levetsow C."/>
            <person name="Liu Z."/>
            <person name="Lutz R."/>
            <person name="Lynch J.A."/>
            <person name="da Fonseca R.N."/>
            <person name="Posnien N."/>
            <person name="Reuter R."/>
            <person name="Roth S."/>
            <person name="Savard J."/>
            <person name="Schinko J.B."/>
            <person name="Schmitt C."/>
            <person name="Schoppmeier M."/>
            <person name="Schroder R."/>
            <person name="Shippy T.D."/>
            <person name="Simonnet F."/>
            <person name="Marques-Souza H."/>
            <person name="Tautz D."/>
            <person name="Tomoyasu Y."/>
            <person name="Trauner J."/>
            <person name="Van der Zee M."/>
            <person name="Vervoort M."/>
            <person name="Wittkopp N."/>
            <person name="Wimmer E.A."/>
            <person name="Yang X."/>
            <person name="Jones A.K."/>
            <person name="Sattelle D.B."/>
            <person name="Ebert P.R."/>
            <person name="Nelson D."/>
            <person name="Scott J.G."/>
            <person name="Beeman R.W."/>
            <person name="Muthukrishnan S."/>
            <person name="Kramer K.J."/>
            <person name="Arakane Y."/>
            <person name="Beeman R.W."/>
            <person name="Zhu Q."/>
            <person name="Hogenkamp D."/>
            <person name="Dixit R."/>
            <person name="Oppert B."/>
            <person name="Jiang H."/>
            <person name="Zou Z."/>
            <person name="Marshall J."/>
            <person name="Elpidina E."/>
            <person name="Vinokurov K."/>
            <person name="Oppert C."/>
            <person name="Zou Z."/>
            <person name="Evans J."/>
            <person name="Lu Z."/>
            <person name="Zhao P."/>
            <person name="Sumathipala N."/>
            <person name="Altincicek B."/>
            <person name="Vilcinskas A."/>
            <person name="Williams M."/>
            <person name="Hultmark D."/>
            <person name="Hetru C."/>
            <person name="Jiang H."/>
            <person name="Grimmelikhuijzen C.J."/>
            <person name="Hauser F."/>
            <person name="Cazzamali G."/>
            <person name="Williamson M."/>
            <person name="Park Y."/>
            <person name="Li B."/>
            <person name="Tanaka Y."/>
            <person name="Predel R."/>
            <person name="Neupert S."/>
            <person name="Schachtner J."/>
            <person name="Verleyen P."/>
            <person name="Raible F."/>
            <person name="Bork P."/>
            <person name="Friedrich M."/>
            <person name="Walden K.K."/>
            <person name="Robertson H.M."/>
            <person name="Angeli S."/>
            <person name="Foret S."/>
            <person name="Bucher G."/>
            <person name="Schuetz S."/>
            <person name="Maleszka R."/>
            <person name="Wimmer E.A."/>
            <person name="Beeman R.W."/>
            <person name="Lorenzen M."/>
            <person name="Tomoyasu Y."/>
            <person name="Miller S.C."/>
            <person name="Grossmann D."/>
            <person name="Bucher G."/>
        </authorList>
    </citation>
    <scope>NUCLEOTIDE SEQUENCE [LARGE SCALE GENOMIC DNA]</scope>
    <source>
        <strain evidence="1 2">Georgia GA2</strain>
    </source>
</reference>
<dbReference type="InParanoid" id="A0A139WGL2"/>